<accession>A0AAP3YFY4</accession>
<dbReference type="AlphaFoldDB" id="A0AAP3YFY4"/>
<dbReference type="EMBL" id="JARKHX010000004">
    <property type="protein sequence ID" value="MDF4194881.1"/>
    <property type="molecule type" value="Genomic_DNA"/>
</dbReference>
<dbReference type="RefSeq" id="WP_021493494.1">
    <property type="nucleotide sequence ID" value="NZ_JARKHX010000004.1"/>
</dbReference>
<proteinExistence type="predicted"/>
<organism evidence="1 2">
    <name type="scientific">Bacillus amyloliquefaciens</name>
    <name type="common">Bacillus velezensis</name>
    <dbReference type="NCBI Taxonomy" id="1390"/>
    <lineage>
        <taxon>Bacteria</taxon>
        <taxon>Bacillati</taxon>
        <taxon>Bacillota</taxon>
        <taxon>Bacilli</taxon>
        <taxon>Bacillales</taxon>
        <taxon>Bacillaceae</taxon>
        <taxon>Bacillus</taxon>
        <taxon>Bacillus amyloliquefaciens group</taxon>
    </lineage>
</organism>
<dbReference type="Proteomes" id="UP001222377">
    <property type="component" value="Unassembled WGS sequence"/>
</dbReference>
<reference evidence="1" key="1">
    <citation type="submission" date="2023-02" db="EMBL/GenBank/DDBJ databases">
        <title>Draft Whole-Genome Sequences of Bacillus Strains of Potential Probiotic for Poultry.</title>
        <authorList>
            <person name="Ma L.M."/>
            <person name="Lopez-Guerra N."/>
            <person name="Zhang G."/>
        </authorList>
    </citation>
    <scope>NUCLEOTIDE SEQUENCE</scope>
    <source>
        <strain evidence="1">OSU1013-24</strain>
    </source>
</reference>
<sequence>MAKTRLNGYWDNRLDANETVYVDRVYKKGYVTGFKYLQVGEHEVISPFRATYEELEGKFNQRKYS</sequence>
<evidence type="ECO:0000313" key="1">
    <source>
        <dbReference type="EMBL" id="MDF4194881.1"/>
    </source>
</evidence>
<protein>
    <submittedName>
        <fullName evidence="1">Uncharacterized protein</fullName>
    </submittedName>
</protein>
<name>A0AAP3YFY4_BACAM</name>
<gene>
    <name evidence="1" type="ORF">PV946_14070</name>
</gene>
<evidence type="ECO:0000313" key="2">
    <source>
        <dbReference type="Proteomes" id="UP001222377"/>
    </source>
</evidence>
<comment type="caution">
    <text evidence="1">The sequence shown here is derived from an EMBL/GenBank/DDBJ whole genome shotgun (WGS) entry which is preliminary data.</text>
</comment>